<dbReference type="EMBL" id="KI395392">
    <property type="protein sequence ID" value="ERM98310.1"/>
    <property type="molecule type" value="Genomic_DNA"/>
</dbReference>
<organism evidence="2 3">
    <name type="scientific">Amborella trichopoda</name>
    <dbReference type="NCBI Taxonomy" id="13333"/>
    <lineage>
        <taxon>Eukaryota</taxon>
        <taxon>Viridiplantae</taxon>
        <taxon>Streptophyta</taxon>
        <taxon>Embryophyta</taxon>
        <taxon>Tracheophyta</taxon>
        <taxon>Spermatophyta</taxon>
        <taxon>Magnoliopsida</taxon>
        <taxon>Amborellales</taxon>
        <taxon>Amborellaceae</taxon>
        <taxon>Amborella</taxon>
    </lineage>
</organism>
<evidence type="ECO:0000313" key="2">
    <source>
        <dbReference type="EMBL" id="ERM98310.1"/>
    </source>
</evidence>
<dbReference type="Pfam" id="PF25908">
    <property type="entry name" value="DUF7963"/>
    <property type="match status" value="1"/>
</dbReference>
<accession>W1NTB9</accession>
<keyword evidence="3" id="KW-1185">Reference proteome</keyword>
<dbReference type="InterPro" id="IPR058269">
    <property type="entry name" value="DUF7963"/>
</dbReference>
<proteinExistence type="predicted"/>
<dbReference type="Gramene" id="ERM98310">
    <property type="protein sequence ID" value="ERM98310"/>
    <property type="gene ID" value="AMTR_s00094p00127500"/>
</dbReference>
<dbReference type="HOGENOM" id="CLU_2336463_0_0_1"/>
<name>W1NTB9_AMBTC</name>
<dbReference type="AlphaFoldDB" id="W1NTB9"/>
<sequence>MASTPDFEDDVSAKGELKRYEGLTSVRSKAIKGKGAWYWAHPEPILVQNHDTGTPKAVKLRCSLCNSLLCFQPFENSFRAPKRRSLPQFHCKSPKTSL</sequence>
<evidence type="ECO:0000259" key="1">
    <source>
        <dbReference type="Pfam" id="PF25908"/>
    </source>
</evidence>
<feature type="domain" description="DUF7963" evidence="1">
    <location>
        <begin position="8"/>
        <end position="69"/>
    </location>
</feature>
<reference evidence="3" key="1">
    <citation type="journal article" date="2013" name="Science">
        <title>The Amborella genome and the evolution of flowering plants.</title>
        <authorList>
            <consortium name="Amborella Genome Project"/>
        </authorList>
    </citation>
    <scope>NUCLEOTIDE SEQUENCE [LARGE SCALE GENOMIC DNA]</scope>
</reference>
<evidence type="ECO:0000313" key="3">
    <source>
        <dbReference type="Proteomes" id="UP000017836"/>
    </source>
</evidence>
<protein>
    <recommendedName>
        <fullName evidence="1">DUF7963 domain-containing protein</fullName>
    </recommendedName>
</protein>
<dbReference type="Proteomes" id="UP000017836">
    <property type="component" value="Unassembled WGS sequence"/>
</dbReference>
<gene>
    <name evidence="2" type="ORF">AMTR_s00094p00127500</name>
</gene>